<accession>A0AAY5KKA4</accession>
<reference evidence="1 2" key="1">
    <citation type="submission" date="2020-02" db="EMBL/GenBank/DDBJ databases">
        <title>Esox lucius (northern pike) genome, fEsoLuc1, primary haplotype.</title>
        <authorList>
            <person name="Myers G."/>
            <person name="Karagic N."/>
            <person name="Meyer A."/>
            <person name="Pippel M."/>
            <person name="Reichard M."/>
            <person name="Winkler S."/>
            <person name="Tracey A."/>
            <person name="Sims Y."/>
            <person name="Howe K."/>
            <person name="Rhie A."/>
            <person name="Formenti G."/>
            <person name="Durbin R."/>
            <person name="Fedrigo O."/>
            <person name="Jarvis E.D."/>
        </authorList>
    </citation>
    <scope>NUCLEOTIDE SEQUENCE [LARGE SCALE GENOMIC DNA]</scope>
</reference>
<organism evidence="1 2">
    <name type="scientific">Esox lucius</name>
    <name type="common">Northern pike</name>
    <dbReference type="NCBI Taxonomy" id="8010"/>
    <lineage>
        <taxon>Eukaryota</taxon>
        <taxon>Metazoa</taxon>
        <taxon>Chordata</taxon>
        <taxon>Craniata</taxon>
        <taxon>Vertebrata</taxon>
        <taxon>Euteleostomi</taxon>
        <taxon>Actinopterygii</taxon>
        <taxon>Neopterygii</taxon>
        <taxon>Teleostei</taxon>
        <taxon>Protacanthopterygii</taxon>
        <taxon>Esociformes</taxon>
        <taxon>Esocidae</taxon>
        <taxon>Esox</taxon>
    </lineage>
</organism>
<reference evidence="1" key="2">
    <citation type="submission" date="2025-08" db="UniProtKB">
        <authorList>
            <consortium name="Ensembl"/>
        </authorList>
    </citation>
    <scope>IDENTIFICATION</scope>
</reference>
<name>A0AAY5KKA4_ESOLU</name>
<evidence type="ECO:0000313" key="2">
    <source>
        <dbReference type="Proteomes" id="UP000265140"/>
    </source>
</evidence>
<keyword evidence="2" id="KW-1185">Reference proteome</keyword>
<proteinExistence type="predicted"/>
<evidence type="ECO:0000313" key="1">
    <source>
        <dbReference type="Ensembl" id="ENSELUP00000086852.1"/>
    </source>
</evidence>
<dbReference type="Ensembl" id="ENSELUT00000096403.1">
    <property type="protein sequence ID" value="ENSELUP00000086852.1"/>
    <property type="gene ID" value="ENSELUG00000044707.1"/>
</dbReference>
<reference evidence="1" key="3">
    <citation type="submission" date="2025-09" db="UniProtKB">
        <authorList>
            <consortium name="Ensembl"/>
        </authorList>
    </citation>
    <scope>IDENTIFICATION</scope>
</reference>
<sequence length="52" mass="6045">MLWRSWRSVPLHLAETFHPLREVQTRASQLKTSLKCMESKLYFREGAAGPLS</sequence>
<dbReference type="AlphaFoldDB" id="A0AAY5KKA4"/>
<protein>
    <submittedName>
        <fullName evidence="1">Uncharacterized protein</fullName>
    </submittedName>
</protein>
<dbReference type="Proteomes" id="UP000265140">
    <property type="component" value="Chromosome 6"/>
</dbReference>